<comment type="caution">
    <text evidence="3">The sequence shown here is derived from an EMBL/GenBank/DDBJ whole genome shotgun (WGS) entry which is preliminary data.</text>
</comment>
<organism evidence="3 4">
    <name type="scientific">Marinomonas transparens</name>
    <dbReference type="NCBI Taxonomy" id="2795388"/>
    <lineage>
        <taxon>Bacteria</taxon>
        <taxon>Pseudomonadati</taxon>
        <taxon>Pseudomonadota</taxon>
        <taxon>Gammaproteobacteria</taxon>
        <taxon>Oceanospirillales</taxon>
        <taxon>Oceanospirillaceae</taxon>
        <taxon>Marinomonas</taxon>
    </lineage>
</organism>
<gene>
    <name evidence="3" type="ORF">I8J31_09405</name>
</gene>
<evidence type="ECO:0000313" key="4">
    <source>
        <dbReference type="Proteomes" id="UP000628710"/>
    </source>
</evidence>
<keyword evidence="4" id="KW-1185">Reference proteome</keyword>
<keyword evidence="2" id="KW-0732">Signal</keyword>
<evidence type="ECO:0000256" key="1">
    <source>
        <dbReference type="SAM" id="Phobius"/>
    </source>
</evidence>
<name>A0A934JT76_9GAMM</name>
<protein>
    <submittedName>
        <fullName evidence="3">Uncharacterized protein</fullName>
    </submittedName>
</protein>
<feature type="signal peptide" evidence="2">
    <location>
        <begin position="1"/>
        <end position="20"/>
    </location>
</feature>
<evidence type="ECO:0000313" key="3">
    <source>
        <dbReference type="EMBL" id="MBJ7537887.1"/>
    </source>
</evidence>
<feature type="chain" id="PRO_5036744661" evidence="2">
    <location>
        <begin position="21"/>
        <end position="114"/>
    </location>
</feature>
<keyword evidence="1" id="KW-1133">Transmembrane helix</keyword>
<proteinExistence type="predicted"/>
<dbReference type="EMBL" id="JAEMNX010000009">
    <property type="protein sequence ID" value="MBJ7537887.1"/>
    <property type="molecule type" value="Genomic_DNA"/>
</dbReference>
<keyword evidence="1" id="KW-0812">Transmembrane</keyword>
<evidence type="ECO:0000256" key="2">
    <source>
        <dbReference type="SAM" id="SignalP"/>
    </source>
</evidence>
<keyword evidence="1" id="KW-0472">Membrane</keyword>
<accession>A0A934JT76</accession>
<sequence length="114" mass="12921">MLYRLMLCFLLSGVVTLSMAEEAPDNDKLSQTVFELERSVAMLQLSTARLEDYKTLDRRVSVLEGRVSFLSVLAFLLFVAGGISLFQLHRQHKRLFVLEKGHMAAEKSKGNDDE</sequence>
<dbReference type="AlphaFoldDB" id="A0A934JT76"/>
<feature type="transmembrane region" description="Helical" evidence="1">
    <location>
        <begin position="67"/>
        <end position="86"/>
    </location>
</feature>
<dbReference type="Proteomes" id="UP000628710">
    <property type="component" value="Unassembled WGS sequence"/>
</dbReference>
<dbReference type="RefSeq" id="WP_199468164.1">
    <property type="nucleotide sequence ID" value="NZ_JAEMNX010000009.1"/>
</dbReference>
<reference evidence="3" key="1">
    <citation type="submission" date="2020-12" db="EMBL/GenBank/DDBJ databases">
        <title>Marinomonas arctica sp. nov., a psychrotolerant bacterium isolated from the Arctic.</title>
        <authorList>
            <person name="Zhang Y."/>
        </authorList>
    </citation>
    <scope>NUCLEOTIDE SEQUENCE</scope>
    <source>
        <strain evidence="3">C1424</strain>
    </source>
</reference>